<sequence>MAIMLDPRFHWERGDGAKRPIVEAFCIALYAGAEAERIILGTSDVGESVDCERATACLAWLGLRGASYVGDDVFDRHEARLRAKARLAVIQHRGAIERVAAALVEHLSLRAFA</sequence>
<gene>
    <name evidence="1" type="ORF">ACFSOZ_08140</name>
</gene>
<dbReference type="SUPFAM" id="SSF140990">
    <property type="entry name" value="FtsH protease domain-like"/>
    <property type="match status" value="1"/>
</dbReference>
<comment type="caution">
    <text evidence="1">The sequence shown here is derived from an EMBL/GenBank/DDBJ whole genome shotgun (WGS) entry which is preliminary data.</text>
</comment>
<dbReference type="Proteomes" id="UP001597405">
    <property type="component" value="Unassembled WGS sequence"/>
</dbReference>
<dbReference type="EMBL" id="JBHUGZ010000006">
    <property type="protein sequence ID" value="MFD1982644.1"/>
    <property type="molecule type" value="Genomic_DNA"/>
</dbReference>
<reference evidence="2" key="1">
    <citation type="journal article" date="2019" name="Int. J. Syst. Evol. Microbiol.">
        <title>The Global Catalogue of Microorganisms (GCM) 10K type strain sequencing project: providing services to taxonomists for standard genome sequencing and annotation.</title>
        <authorList>
            <consortium name="The Broad Institute Genomics Platform"/>
            <consortium name="The Broad Institute Genome Sequencing Center for Infectious Disease"/>
            <person name="Wu L."/>
            <person name="Ma J."/>
        </authorList>
    </citation>
    <scope>NUCLEOTIDE SEQUENCE [LARGE SCALE GENOMIC DNA]</scope>
    <source>
        <strain evidence="2">CGMCC 1.16225</strain>
    </source>
</reference>
<accession>A0ABW4U734</accession>
<proteinExistence type="predicted"/>
<name>A0ABW4U734_9HYPH</name>
<dbReference type="RefSeq" id="WP_379095765.1">
    <property type="nucleotide sequence ID" value="NZ_JBHUGZ010000006.1"/>
</dbReference>
<keyword evidence="2" id="KW-1185">Reference proteome</keyword>
<organism evidence="1 2">
    <name type="scientific">Mesorhizobium newzealandense</name>
    <dbReference type="NCBI Taxonomy" id="1300302"/>
    <lineage>
        <taxon>Bacteria</taxon>
        <taxon>Pseudomonadati</taxon>
        <taxon>Pseudomonadota</taxon>
        <taxon>Alphaproteobacteria</taxon>
        <taxon>Hyphomicrobiales</taxon>
        <taxon>Phyllobacteriaceae</taxon>
        <taxon>Mesorhizobium</taxon>
    </lineage>
</organism>
<dbReference type="InterPro" id="IPR037219">
    <property type="entry name" value="Peptidase_M41-like"/>
</dbReference>
<protein>
    <submittedName>
        <fullName evidence="1">Uncharacterized protein</fullName>
    </submittedName>
</protein>
<evidence type="ECO:0000313" key="1">
    <source>
        <dbReference type="EMBL" id="MFD1982644.1"/>
    </source>
</evidence>
<evidence type="ECO:0000313" key="2">
    <source>
        <dbReference type="Proteomes" id="UP001597405"/>
    </source>
</evidence>